<dbReference type="PANTHER" id="PTHR19328:SF40">
    <property type="entry name" value="BLL0591 PROTEIN"/>
    <property type="match status" value="1"/>
</dbReference>
<evidence type="ECO:0000313" key="2">
    <source>
        <dbReference type="EMBL" id="OKL42449.1"/>
    </source>
</evidence>
<dbReference type="AlphaFoldDB" id="A0A1U7JCI0"/>
<keyword evidence="3" id="KW-1185">Reference proteome</keyword>
<dbReference type="InterPro" id="IPR012938">
    <property type="entry name" value="Glc/Sorbosone_DH"/>
</dbReference>
<dbReference type="RefSeq" id="WP_028482476.1">
    <property type="nucleotide sequence ID" value="NZ_LVVZ01000041.1"/>
</dbReference>
<sequence>MARHTQCLIAGSILVNLGTVLPGQAKLPELAFQQTPSPQILAPDQRALQRAEGILNHIRIPDGFEISVFALVPNARHMAVSPSGRTLIVGTRWEDVWEISLDGDLEQVQDVQRFAPGITFDIPNGPCFAPDGDLYISERNRILVFPEYERAVQDGEVRAYEFVPQDDLIPVSEESGVHTARVCRIGPDNKFYVSLGQPYNVSPPAKQALYEETGIGGIVRFDRDGTNREVYTYGLRNAVGMDFNPANNELWFTDNQVDGMGDDIPPGELNRQTAPGQNFGFPWYGGGDTRTIPYKNAEVPALLVFPEVEMDAHAADLGMTFYRGSAFPEAYQGGIFNAQRGSWDRTEPIGARVMFTSVADDGSAAETSVFADGWIAEDGSYRGRPVDVAELPDGSLLVSDDTADVLYRITYDNSH</sequence>
<proteinExistence type="predicted"/>
<reference evidence="2 3" key="1">
    <citation type="submission" date="2016-03" db="EMBL/GenBank/DDBJ databases">
        <title>Genome sequence of Nesiotobacter sp. nov., a moderately halophilic alphaproteobacterium isolated from the Yellow Sea, China.</title>
        <authorList>
            <person name="Zhang G."/>
            <person name="Zhang R."/>
        </authorList>
    </citation>
    <scope>NUCLEOTIDE SEQUENCE [LARGE SCALE GENOMIC DNA]</scope>
    <source>
        <strain evidence="2 3">WB1-6</strain>
    </source>
</reference>
<dbReference type="Proteomes" id="UP000185783">
    <property type="component" value="Unassembled WGS sequence"/>
</dbReference>
<dbReference type="Pfam" id="PF07995">
    <property type="entry name" value="GSDH"/>
    <property type="match status" value="1"/>
</dbReference>
<dbReference type="Gene3D" id="2.120.10.30">
    <property type="entry name" value="TolB, C-terminal domain"/>
    <property type="match status" value="1"/>
</dbReference>
<organism evidence="2 3">
    <name type="scientific">Pseudovibrio exalbescens</name>
    <dbReference type="NCBI Taxonomy" id="197461"/>
    <lineage>
        <taxon>Bacteria</taxon>
        <taxon>Pseudomonadati</taxon>
        <taxon>Pseudomonadota</taxon>
        <taxon>Alphaproteobacteria</taxon>
        <taxon>Hyphomicrobiales</taxon>
        <taxon>Stappiaceae</taxon>
        <taxon>Pseudovibrio</taxon>
    </lineage>
</organism>
<comment type="caution">
    <text evidence="2">The sequence shown here is derived from an EMBL/GenBank/DDBJ whole genome shotgun (WGS) entry which is preliminary data.</text>
</comment>
<feature type="domain" description="Glucose/Sorbosone dehydrogenase" evidence="1">
    <location>
        <begin position="76"/>
        <end position="338"/>
    </location>
</feature>
<name>A0A1U7JCI0_9HYPH</name>
<evidence type="ECO:0000259" key="1">
    <source>
        <dbReference type="Pfam" id="PF07995"/>
    </source>
</evidence>
<dbReference type="InterPro" id="IPR011042">
    <property type="entry name" value="6-blade_b-propeller_TolB-like"/>
</dbReference>
<dbReference type="STRING" id="197461.A3843_17385"/>
<dbReference type="EMBL" id="LVVZ01000041">
    <property type="protein sequence ID" value="OKL42449.1"/>
    <property type="molecule type" value="Genomic_DNA"/>
</dbReference>
<evidence type="ECO:0000313" key="3">
    <source>
        <dbReference type="Proteomes" id="UP000185783"/>
    </source>
</evidence>
<gene>
    <name evidence="2" type="ORF">A3843_17385</name>
</gene>
<dbReference type="PANTHER" id="PTHR19328">
    <property type="entry name" value="HEDGEHOG-INTERACTING PROTEIN"/>
    <property type="match status" value="1"/>
</dbReference>
<accession>A0A1U7JCI0</accession>
<protein>
    <submittedName>
        <fullName evidence="2">Sorbosone dehydrogenase</fullName>
    </submittedName>
</protein>
<dbReference type="InterPro" id="IPR011041">
    <property type="entry name" value="Quinoprot_gluc/sorb_DH_b-prop"/>
</dbReference>
<dbReference type="SUPFAM" id="SSF50952">
    <property type="entry name" value="Soluble quinoprotein glucose dehydrogenase"/>
    <property type="match status" value="1"/>
</dbReference>